<proteinExistence type="predicted"/>
<dbReference type="Pfam" id="PF01370">
    <property type="entry name" value="Epimerase"/>
    <property type="match status" value="1"/>
</dbReference>
<evidence type="ECO:0000259" key="1">
    <source>
        <dbReference type="Pfam" id="PF01370"/>
    </source>
</evidence>
<dbReference type="RefSeq" id="WP_310521120.1">
    <property type="nucleotide sequence ID" value="NZ_BAABBS010000001.1"/>
</dbReference>
<evidence type="ECO:0000313" key="3">
    <source>
        <dbReference type="Proteomes" id="UP001260072"/>
    </source>
</evidence>
<dbReference type="EMBL" id="JAVKGS010000003">
    <property type="protein sequence ID" value="MDR5692740.1"/>
    <property type="molecule type" value="Genomic_DNA"/>
</dbReference>
<dbReference type="SUPFAM" id="SSF51735">
    <property type="entry name" value="NAD(P)-binding Rossmann-fold domains"/>
    <property type="match status" value="1"/>
</dbReference>
<organism evidence="2 3">
    <name type="scientific">Agromyces indicus</name>
    <dbReference type="NCBI Taxonomy" id="758919"/>
    <lineage>
        <taxon>Bacteria</taxon>
        <taxon>Bacillati</taxon>
        <taxon>Actinomycetota</taxon>
        <taxon>Actinomycetes</taxon>
        <taxon>Micrococcales</taxon>
        <taxon>Microbacteriaceae</taxon>
        <taxon>Agromyces</taxon>
    </lineage>
</organism>
<dbReference type="InterPro" id="IPR036291">
    <property type="entry name" value="NAD(P)-bd_dom_sf"/>
</dbReference>
<accession>A0ABU1FLV8</accession>
<gene>
    <name evidence="2" type="ORF">RH861_11785</name>
</gene>
<dbReference type="Gene3D" id="3.40.50.720">
    <property type="entry name" value="NAD(P)-binding Rossmann-like Domain"/>
    <property type="match status" value="1"/>
</dbReference>
<evidence type="ECO:0000313" key="2">
    <source>
        <dbReference type="EMBL" id="MDR5692740.1"/>
    </source>
</evidence>
<name>A0ABU1FLV8_9MICO</name>
<feature type="domain" description="NAD-dependent epimerase/dehydratase" evidence="1">
    <location>
        <begin position="5"/>
        <end position="95"/>
    </location>
</feature>
<keyword evidence="3" id="KW-1185">Reference proteome</keyword>
<reference evidence="3" key="1">
    <citation type="submission" date="2023-07" db="EMBL/GenBank/DDBJ databases">
        <title>Description of three actinobacteria isolated from air of manufacturing shop in a pharmaceutical factory.</title>
        <authorList>
            <person name="Zhang D.-F."/>
        </authorList>
    </citation>
    <scope>NUCLEOTIDE SEQUENCE [LARGE SCALE GENOMIC DNA]</scope>
    <source>
        <strain evidence="3">CCTCC AB 2011122</strain>
    </source>
</reference>
<protein>
    <submittedName>
        <fullName evidence="2">SDR family oxidoreductase</fullName>
    </submittedName>
</protein>
<comment type="caution">
    <text evidence="2">The sequence shown here is derived from an EMBL/GenBank/DDBJ whole genome shotgun (WGS) entry which is preliminary data.</text>
</comment>
<dbReference type="Proteomes" id="UP001260072">
    <property type="component" value="Unassembled WGS sequence"/>
</dbReference>
<dbReference type="InterPro" id="IPR001509">
    <property type="entry name" value="Epimerase_deHydtase"/>
</dbReference>
<sequence length="263" mass="27500">MRLAVAGGTGAVGRHVVAAAEARGHDVLTLTRHDGHDLETGTRLAAALAGVDAVVDVASVVTLSGRRAREFFRNVTGNLLRAERAAGVAHHVALSVVGIDGVDDAHYAGKLAQEALLADSPVPVTIQRVTQFHEFAAQVAATATYGPVTIVPKALIRPVAAREVGARLVELAEGTPVGGRARDLVGPRDERLADLVRRLHAVEGVRRGVLEVRFPGPFGRSLATGATRGGADAARGRITFDEWLRSGDRAAVRAPREGAGARE</sequence>